<comment type="similarity">
    <text evidence="11 13">Belongs to the RecU family.</text>
</comment>
<keyword evidence="3 13" id="KW-0540">Nuclease</keyword>
<gene>
    <name evidence="13 14" type="primary">recU</name>
    <name evidence="14" type="ORF">KKP3000_003107</name>
</gene>
<feature type="binding site" evidence="13">
    <location>
        <position position="63"/>
    </location>
    <ligand>
        <name>Mg(2+)</name>
        <dbReference type="ChEBI" id="CHEBI:18420"/>
    </ligand>
</feature>
<keyword evidence="15" id="KW-1185">Reference proteome</keyword>
<keyword evidence="4 13" id="KW-0479">Metal-binding</keyword>
<keyword evidence="2 13" id="KW-0963">Cytoplasm</keyword>
<keyword evidence="5 13" id="KW-0255">Endonuclease</keyword>
<protein>
    <recommendedName>
        <fullName evidence="12 13">Holliday junction resolvase RecU</fullName>
        <ecNumber evidence="13">3.1.21.10</ecNumber>
    </recommendedName>
    <alternativeName>
        <fullName evidence="13">Recombination protein U homolog</fullName>
    </alternativeName>
</protein>
<dbReference type="HAMAP" id="MF_00130">
    <property type="entry name" value="RecU"/>
    <property type="match status" value="1"/>
</dbReference>
<evidence type="ECO:0000256" key="11">
    <source>
        <dbReference type="ARBA" id="ARBA00023447"/>
    </source>
</evidence>
<dbReference type="SUPFAM" id="SSF52980">
    <property type="entry name" value="Restriction endonuclease-like"/>
    <property type="match status" value="1"/>
</dbReference>
<dbReference type="Pfam" id="PF03838">
    <property type="entry name" value="RecU"/>
    <property type="match status" value="1"/>
</dbReference>
<dbReference type="Proteomes" id="UP001579974">
    <property type="component" value="Unassembled WGS sequence"/>
</dbReference>
<dbReference type="PIRSF" id="PIRSF037785">
    <property type="entry name" value="RecU"/>
    <property type="match status" value="1"/>
</dbReference>
<name>A0ABV5ALP3_9BACL</name>
<evidence type="ECO:0000256" key="10">
    <source>
        <dbReference type="ARBA" id="ARBA00023204"/>
    </source>
</evidence>
<feature type="binding site" evidence="13">
    <location>
        <position position="76"/>
    </location>
    <ligand>
        <name>Mg(2+)</name>
        <dbReference type="ChEBI" id="CHEBI:18420"/>
    </ligand>
</feature>
<dbReference type="GO" id="GO:0008821">
    <property type="term" value="F:crossover junction DNA endonuclease activity"/>
    <property type="evidence" value="ECO:0007669"/>
    <property type="project" value="UniProtKB-EC"/>
</dbReference>
<comment type="cofactor">
    <cofactor evidence="13">
        <name>Mg(2+)</name>
        <dbReference type="ChEBI" id="CHEBI:18420"/>
    </cofactor>
    <text evidence="13">Binds 1 Mg(2+) ion per subunit.</text>
</comment>
<dbReference type="RefSeq" id="WP_275473482.1">
    <property type="nucleotide sequence ID" value="NZ_CP162940.1"/>
</dbReference>
<dbReference type="EC" id="3.1.21.10" evidence="13"/>
<sequence>MTRLYQSYANRGMALENLIETTNQTYLNRGWAVVHKRPTPVKILRTIGTSIVSAHLEAPSTVDFNGVYQGRAIEFEAKSTKEDRFPLKNIHDHQVEHLRMCNKVGAITFCIIEFAKHQEVFFVHANMIVNAWDEAKKGGRKSISYDDFVYQCEIIQPTRGVPLDYLAVVDKLIEAKTA</sequence>
<evidence type="ECO:0000256" key="7">
    <source>
        <dbReference type="ARBA" id="ARBA00022801"/>
    </source>
</evidence>
<reference evidence="14 15" key="1">
    <citation type="journal article" date="2024" name="Int. J. Mol. Sci.">
        <title>Exploration of Alicyclobacillus spp. Genome in Search of Antibiotic Resistance.</title>
        <authorList>
            <person name="Bucka-Kolendo J."/>
            <person name="Kiousi D.E."/>
            <person name="Dekowska A."/>
            <person name="Mikolajczuk-Szczyrba A."/>
            <person name="Karadedos D.M."/>
            <person name="Michael P."/>
            <person name="Galanis A."/>
            <person name="Sokolowska B."/>
        </authorList>
    </citation>
    <scope>NUCLEOTIDE SEQUENCE [LARGE SCALE GENOMIC DNA]</scope>
    <source>
        <strain evidence="14 15">KKP 3000</strain>
    </source>
</reference>
<dbReference type="InterPro" id="IPR011335">
    <property type="entry name" value="Restrct_endonuc-II-like"/>
</dbReference>
<keyword evidence="7 13" id="KW-0378">Hydrolase</keyword>
<evidence type="ECO:0000256" key="13">
    <source>
        <dbReference type="HAMAP-Rule" id="MF_00130"/>
    </source>
</evidence>
<proteinExistence type="inferred from homology"/>
<evidence type="ECO:0000256" key="4">
    <source>
        <dbReference type="ARBA" id="ARBA00022723"/>
    </source>
</evidence>
<comment type="function">
    <text evidence="13">Endonuclease that resolves Holliday junction intermediates in genetic recombination. Cleaves mobile four-strand junctions by introducing symmetrical nicks in paired strands. Promotes annealing of linear ssDNA with homologous dsDNA. Required for DNA repair, homologous recombination and chromosome segregation.</text>
</comment>
<evidence type="ECO:0000256" key="12">
    <source>
        <dbReference type="ARBA" id="ARBA00029523"/>
    </source>
</evidence>
<evidence type="ECO:0000256" key="5">
    <source>
        <dbReference type="ARBA" id="ARBA00022759"/>
    </source>
</evidence>
<dbReference type="InterPro" id="IPR011856">
    <property type="entry name" value="tRNA_endonuc-like_dom_sf"/>
</dbReference>
<dbReference type="EMBL" id="JBDXSU010000044">
    <property type="protein sequence ID" value="MFB5193161.1"/>
    <property type="molecule type" value="Genomic_DNA"/>
</dbReference>
<feature type="site" description="Transition state stabilizer" evidence="13">
    <location>
        <position position="78"/>
    </location>
</feature>
<evidence type="ECO:0000256" key="2">
    <source>
        <dbReference type="ARBA" id="ARBA00022490"/>
    </source>
</evidence>
<feature type="binding site" evidence="13">
    <location>
        <position position="94"/>
    </location>
    <ligand>
        <name>Mg(2+)</name>
        <dbReference type="ChEBI" id="CHEBI:18420"/>
    </ligand>
</feature>
<evidence type="ECO:0000256" key="9">
    <source>
        <dbReference type="ARBA" id="ARBA00023172"/>
    </source>
</evidence>
<organism evidence="14 15">
    <name type="scientific">Alicyclobacillus fastidiosus</name>
    <dbReference type="NCBI Taxonomy" id="392011"/>
    <lineage>
        <taxon>Bacteria</taxon>
        <taxon>Bacillati</taxon>
        <taxon>Bacillota</taxon>
        <taxon>Bacilli</taxon>
        <taxon>Bacillales</taxon>
        <taxon>Alicyclobacillaceae</taxon>
        <taxon>Alicyclobacillus</taxon>
    </lineage>
</organism>
<dbReference type="CDD" id="cd22354">
    <property type="entry name" value="RecU-like"/>
    <property type="match status" value="1"/>
</dbReference>
<evidence type="ECO:0000256" key="3">
    <source>
        <dbReference type="ARBA" id="ARBA00022722"/>
    </source>
</evidence>
<keyword evidence="8 13" id="KW-0460">Magnesium</keyword>
<feature type="binding site" evidence="13">
    <location>
        <position position="61"/>
    </location>
    <ligand>
        <name>Mg(2+)</name>
        <dbReference type="ChEBI" id="CHEBI:18420"/>
    </ligand>
</feature>
<evidence type="ECO:0000256" key="8">
    <source>
        <dbReference type="ARBA" id="ARBA00022842"/>
    </source>
</evidence>
<keyword evidence="6 13" id="KW-0227">DNA damage</keyword>
<comment type="caution">
    <text evidence="14">The sequence shown here is derived from an EMBL/GenBank/DDBJ whole genome shotgun (WGS) entry which is preliminary data.</text>
</comment>
<comment type="catalytic activity">
    <reaction evidence="13">
        <text>Endonucleolytic cleavage at a junction such as a reciprocal single-stranded crossover between two homologous DNA duplexes (Holliday junction).</text>
        <dbReference type="EC" id="3.1.21.10"/>
    </reaction>
</comment>
<keyword evidence="9 13" id="KW-0233">DNA recombination</keyword>
<dbReference type="NCBIfam" id="NF002581">
    <property type="entry name" value="PRK02234.1-2"/>
    <property type="match status" value="1"/>
</dbReference>
<accession>A0ABV5ALP3</accession>
<evidence type="ECO:0000313" key="15">
    <source>
        <dbReference type="Proteomes" id="UP001579974"/>
    </source>
</evidence>
<evidence type="ECO:0000313" key="14">
    <source>
        <dbReference type="EMBL" id="MFB5193161.1"/>
    </source>
</evidence>
<evidence type="ECO:0000256" key="1">
    <source>
        <dbReference type="ARBA" id="ARBA00004496"/>
    </source>
</evidence>
<dbReference type="Gene3D" id="3.40.1350.10">
    <property type="match status" value="1"/>
</dbReference>
<evidence type="ECO:0000256" key="6">
    <source>
        <dbReference type="ARBA" id="ARBA00022763"/>
    </source>
</evidence>
<keyword evidence="10 13" id="KW-0234">DNA repair</keyword>
<dbReference type="InterPro" id="IPR004612">
    <property type="entry name" value="Resolv_RecU"/>
</dbReference>
<comment type="subcellular location">
    <subcellularLocation>
        <location evidence="1 13">Cytoplasm</location>
    </subcellularLocation>
</comment>